<proteinExistence type="predicted"/>
<comment type="caution">
    <text evidence="3">The sequence shown here is derived from an EMBL/GenBank/DDBJ whole genome shotgun (WGS) entry which is preliminary data.</text>
</comment>
<dbReference type="OrthoDB" id="8419862at2"/>
<dbReference type="RefSeq" id="WP_131444785.1">
    <property type="nucleotide sequence ID" value="NZ_SJZB01000012.1"/>
</dbReference>
<accession>A0A4R1BLI8</accession>
<sequence>MTLKLLYLVHVLATVIWVGGMFFAHQVLRPVAMAELEPPQRLRLWNGVFRRFFPWVWTAILALILTGQALALQLGGMAVVGLHVHIMAAVGYLMTAIFAYIYFKPYAALRRAVAAENWPAAGAAQNHIRPLVATNLSLGLANIILVFVLPVLI</sequence>
<evidence type="ECO:0000259" key="2">
    <source>
        <dbReference type="Pfam" id="PF05425"/>
    </source>
</evidence>
<dbReference type="Pfam" id="PF05425">
    <property type="entry name" value="CopD"/>
    <property type="match status" value="1"/>
</dbReference>
<dbReference type="EMBL" id="SJZB01000012">
    <property type="protein sequence ID" value="TCJ18187.1"/>
    <property type="molecule type" value="Genomic_DNA"/>
</dbReference>
<name>A0A4R1BLI8_9PROT</name>
<evidence type="ECO:0000256" key="1">
    <source>
        <dbReference type="SAM" id="Phobius"/>
    </source>
</evidence>
<dbReference type="Proteomes" id="UP000295443">
    <property type="component" value="Unassembled WGS sequence"/>
</dbReference>
<evidence type="ECO:0000313" key="3">
    <source>
        <dbReference type="EMBL" id="TCJ18187.1"/>
    </source>
</evidence>
<feature type="transmembrane region" description="Helical" evidence="1">
    <location>
        <begin position="6"/>
        <end position="28"/>
    </location>
</feature>
<keyword evidence="1" id="KW-0472">Membrane</keyword>
<evidence type="ECO:0000313" key="4">
    <source>
        <dbReference type="Proteomes" id="UP000295443"/>
    </source>
</evidence>
<dbReference type="GO" id="GO:0016020">
    <property type="term" value="C:membrane"/>
    <property type="evidence" value="ECO:0007669"/>
    <property type="project" value="InterPro"/>
</dbReference>
<keyword evidence="4" id="KW-1185">Reference proteome</keyword>
<feature type="transmembrane region" description="Helical" evidence="1">
    <location>
        <begin position="131"/>
        <end position="152"/>
    </location>
</feature>
<feature type="domain" description="Copper resistance protein D" evidence="2">
    <location>
        <begin position="48"/>
        <end position="149"/>
    </location>
</feature>
<keyword evidence="1" id="KW-1133">Transmembrane helix</keyword>
<reference evidence="3 4" key="1">
    <citation type="submission" date="2019-03" db="EMBL/GenBank/DDBJ databases">
        <title>Genome sequence of Thiobacillaceae bacterium LSR1, a sulfur-oxidizing bacterium isolated from freshwater sediment.</title>
        <authorList>
            <person name="Li S."/>
        </authorList>
    </citation>
    <scope>NUCLEOTIDE SEQUENCE [LARGE SCALE GENOMIC DNA]</scope>
    <source>
        <strain evidence="3 4">LSR1</strain>
    </source>
</reference>
<organism evidence="3 4">
    <name type="scientific">Parasulfuritortus cantonensis</name>
    <dbReference type="NCBI Taxonomy" id="2528202"/>
    <lineage>
        <taxon>Bacteria</taxon>
        <taxon>Pseudomonadati</taxon>
        <taxon>Pseudomonadota</taxon>
        <taxon>Betaproteobacteria</taxon>
        <taxon>Nitrosomonadales</taxon>
        <taxon>Thiobacillaceae</taxon>
        <taxon>Parasulfuritortus</taxon>
    </lineage>
</organism>
<dbReference type="InterPro" id="IPR008457">
    <property type="entry name" value="Cu-R_CopD_dom"/>
</dbReference>
<keyword evidence="1" id="KW-0812">Transmembrane</keyword>
<gene>
    <name evidence="3" type="ORF">EZJ19_02830</name>
</gene>
<feature type="transmembrane region" description="Helical" evidence="1">
    <location>
        <begin position="48"/>
        <end position="70"/>
    </location>
</feature>
<feature type="transmembrane region" description="Helical" evidence="1">
    <location>
        <begin position="82"/>
        <end position="103"/>
    </location>
</feature>
<protein>
    <recommendedName>
        <fullName evidence="2">Copper resistance protein D domain-containing protein</fullName>
    </recommendedName>
</protein>
<dbReference type="AlphaFoldDB" id="A0A4R1BLI8"/>